<dbReference type="InterPro" id="IPR032675">
    <property type="entry name" value="LRR_dom_sf"/>
</dbReference>
<evidence type="ECO:0000313" key="2">
    <source>
        <dbReference type="Proteomes" id="UP001370490"/>
    </source>
</evidence>
<dbReference type="Proteomes" id="UP001370490">
    <property type="component" value="Unassembled WGS sequence"/>
</dbReference>
<name>A0AAN8YYK5_9MAGN</name>
<dbReference type="InterPro" id="IPR036047">
    <property type="entry name" value="F-box-like_dom_sf"/>
</dbReference>
<dbReference type="SUPFAM" id="SSF52047">
    <property type="entry name" value="RNI-like"/>
    <property type="match status" value="1"/>
</dbReference>
<keyword evidence="2" id="KW-1185">Reference proteome</keyword>
<gene>
    <name evidence="1" type="ORF">RJ641_021619</name>
</gene>
<dbReference type="AlphaFoldDB" id="A0AAN8YYK5"/>
<dbReference type="SUPFAM" id="SSF81383">
    <property type="entry name" value="F-box domain"/>
    <property type="match status" value="1"/>
</dbReference>
<organism evidence="1 2">
    <name type="scientific">Dillenia turbinata</name>
    <dbReference type="NCBI Taxonomy" id="194707"/>
    <lineage>
        <taxon>Eukaryota</taxon>
        <taxon>Viridiplantae</taxon>
        <taxon>Streptophyta</taxon>
        <taxon>Embryophyta</taxon>
        <taxon>Tracheophyta</taxon>
        <taxon>Spermatophyta</taxon>
        <taxon>Magnoliopsida</taxon>
        <taxon>eudicotyledons</taxon>
        <taxon>Gunneridae</taxon>
        <taxon>Pentapetalae</taxon>
        <taxon>Dilleniales</taxon>
        <taxon>Dilleniaceae</taxon>
        <taxon>Dillenia</taxon>
    </lineage>
</organism>
<protein>
    <recommendedName>
        <fullName evidence="3">F-box domain-containing protein</fullName>
    </recommendedName>
</protein>
<sequence length="302" mass="34716">MLLRSNGSLSDKTQMEERKWEELHTDCLVNIFKRVGIESLFLDVPFVCKSWYGTTHNPLCWGSLIFPDLDPKSRFVQRLFYEQRLNGVSTPKSHVNAFFTTFAWKFDGFSASAFMRFIVKRSCKSATTLRLPQNCTEDDLEFFADECPALTFLDIPHDVLLQYYYVIPKLISKWKHLEILRLGCLLDMQDIFTQVGIHCKSFIGLSIEGVYIGKAEASTIINFLPHIKHLTIRGARISRKNLLRILKGCEGLVFLDATDCVGFVKDNEILKLAEHIHCFKCEGAISADEYELLHQEDEDAFL</sequence>
<evidence type="ECO:0008006" key="3">
    <source>
        <dbReference type="Google" id="ProtNLM"/>
    </source>
</evidence>
<dbReference type="EMBL" id="JBAMMX010000026">
    <property type="protein sequence ID" value="KAK6914298.1"/>
    <property type="molecule type" value="Genomic_DNA"/>
</dbReference>
<dbReference type="Gene3D" id="3.80.10.10">
    <property type="entry name" value="Ribonuclease Inhibitor"/>
    <property type="match status" value="1"/>
</dbReference>
<evidence type="ECO:0000313" key="1">
    <source>
        <dbReference type="EMBL" id="KAK6914298.1"/>
    </source>
</evidence>
<comment type="caution">
    <text evidence="1">The sequence shown here is derived from an EMBL/GenBank/DDBJ whole genome shotgun (WGS) entry which is preliminary data.</text>
</comment>
<proteinExistence type="predicted"/>
<reference evidence="1 2" key="1">
    <citation type="submission" date="2023-12" db="EMBL/GenBank/DDBJ databases">
        <title>A high-quality genome assembly for Dillenia turbinata (Dilleniales).</title>
        <authorList>
            <person name="Chanderbali A."/>
        </authorList>
    </citation>
    <scope>NUCLEOTIDE SEQUENCE [LARGE SCALE GENOMIC DNA]</scope>
    <source>
        <strain evidence="1">LSX21</strain>
        <tissue evidence="1">Leaf</tissue>
    </source>
</reference>
<dbReference type="PANTHER" id="PTHR38926">
    <property type="entry name" value="F-BOX DOMAIN CONTAINING PROTEIN, EXPRESSED"/>
    <property type="match status" value="1"/>
</dbReference>
<dbReference type="Gene3D" id="1.20.1280.50">
    <property type="match status" value="1"/>
</dbReference>
<accession>A0AAN8YYK5</accession>
<dbReference type="PANTHER" id="PTHR38926:SF5">
    <property type="entry name" value="F-BOX AND LEUCINE-RICH REPEAT PROTEIN 6"/>
    <property type="match status" value="1"/>
</dbReference>